<name>A0ABP9MWR9_9GAMM</name>
<dbReference type="RefSeq" id="WP_077925698.1">
    <property type="nucleotide sequence ID" value="NZ_BAABKE010000005.1"/>
</dbReference>
<proteinExistence type="predicted"/>
<keyword evidence="2" id="KW-1185">Reference proteome</keyword>
<evidence type="ECO:0000313" key="2">
    <source>
        <dbReference type="Proteomes" id="UP001500631"/>
    </source>
</evidence>
<comment type="caution">
    <text evidence="1">The sequence shown here is derived from an EMBL/GenBank/DDBJ whole genome shotgun (WGS) entry which is preliminary data.</text>
</comment>
<protein>
    <submittedName>
        <fullName evidence="1">Uncharacterized protein</fullName>
    </submittedName>
</protein>
<sequence length="176" mass="20953">MKNTLITLAEIHYDLGLIGHNEYCERIDVALWLSGQYDSEDPRELPQGYPATQQTTLKIQGHSRILIHPQTQEKFLCMGSWIFIKTEAESYPSVPFGYYKNPKQQWPKLDPYTGRVYTAKYQEDISQRLSKVDLEKLWLDEELKSLCREITVWYQEQFRSYTFPVRNHLRMPKSHY</sequence>
<dbReference type="EMBL" id="BAABKE010000005">
    <property type="protein sequence ID" value="GAA5101430.1"/>
    <property type="molecule type" value="Genomic_DNA"/>
</dbReference>
<organism evidence="1 2">
    <name type="scientific">Wohlfahrtiimonas larvae</name>
    <dbReference type="NCBI Taxonomy" id="1157986"/>
    <lineage>
        <taxon>Bacteria</taxon>
        <taxon>Pseudomonadati</taxon>
        <taxon>Pseudomonadota</taxon>
        <taxon>Gammaproteobacteria</taxon>
        <taxon>Cardiobacteriales</taxon>
        <taxon>Ignatzschineriaceae</taxon>
        <taxon>Wohlfahrtiimonas</taxon>
    </lineage>
</organism>
<dbReference type="Proteomes" id="UP001500631">
    <property type="component" value="Unassembled WGS sequence"/>
</dbReference>
<accession>A0ABP9MWR9</accession>
<gene>
    <name evidence="1" type="ORF">GCM10023338_17370</name>
</gene>
<evidence type="ECO:0000313" key="1">
    <source>
        <dbReference type="EMBL" id="GAA5101430.1"/>
    </source>
</evidence>
<reference evidence="2" key="1">
    <citation type="journal article" date="2019" name="Int. J. Syst. Evol. Microbiol.">
        <title>The Global Catalogue of Microorganisms (GCM) 10K type strain sequencing project: providing services to taxonomists for standard genome sequencing and annotation.</title>
        <authorList>
            <consortium name="The Broad Institute Genomics Platform"/>
            <consortium name="The Broad Institute Genome Sequencing Center for Infectious Disease"/>
            <person name="Wu L."/>
            <person name="Ma J."/>
        </authorList>
    </citation>
    <scope>NUCLEOTIDE SEQUENCE [LARGE SCALE GENOMIC DNA]</scope>
    <source>
        <strain evidence="2">JCM 18424</strain>
    </source>
</reference>